<protein>
    <submittedName>
        <fullName evidence="3">Uncharacterized protein</fullName>
    </submittedName>
</protein>
<sequence length="92" mass="10176">MVKEINVGYFGCFMFAAVSDFCSGLILLVQTLLHSKLWHTITRPCLRSNEDVEAGENEIDKWEASGRDTNSHSADPESGRYYGSSLSMRGAA</sequence>
<evidence type="ECO:0000256" key="2">
    <source>
        <dbReference type="SAM" id="Phobius"/>
    </source>
</evidence>
<evidence type="ECO:0000313" key="4">
    <source>
        <dbReference type="Proteomes" id="UP000272942"/>
    </source>
</evidence>
<proteinExistence type="predicted"/>
<feature type="compositionally biased region" description="Basic and acidic residues" evidence="1">
    <location>
        <begin position="58"/>
        <end position="78"/>
    </location>
</feature>
<feature type="transmembrane region" description="Helical" evidence="2">
    <location>
        <begin position="6"/>
        <end position="29"/>
    </location>
</feature>
<evidence type="ECO:0000256" key="1">
    <source>
        <dbReference type="SAM" id="MobiDB-lite"/>
    </source>
</evidence>
<name>A0A3P8HDN0_9TREM</name>
<keyword evidence="2" id="KW-0472">Membrane</keyword>
<keyword evidence="2" id="KW-1133">Transmembrane helix</keyword>
<gene>
    <name evidence="3" type="ORF">ECPE_LOCUS15339</name>
</gene>
<dbReference type="EMBL" id="UZAN01060251">
    <property type="protein sequence ID" value="VDP92611.1"/>
    <property type="molecule type" value="Genomic_DNA"/>
</dbReference>
<dbReference type="AlphaFoldDB" id="A0A3P8HDN0"/>
<keyword evidence="2" id="KW-0812">Transmembrane</keyword>
<organism evidence="3 4">
    <name type="scientific">Echinostoma caproni</name>
    <dbReference type="NCBI Taxonomy" id="27848"/>
    <lineage>
        <taxon>Eukaryota</taxon>
        <taxon>Metazoa</taxon>
        <taxon>Spiralia</taxon>
        <taxon>Lophotrochozoa</taxon>
        <taxon>Platyhelminthes</taxon>
        <taxon>Trematoda</taxon>
        <taxon>Digenea</taxon>
        <taxon>Plagiorchiida</taxon>
        <taxon>Echinostomata</taxon>
        <taxon>Echinostomatoidea</taxon>
        <taxon>Echinostomatidae</taxon>
        <taxon>Echinostoma</taxon>
    </lineage>
</organism>
<dbReference type="Proteomes" id="UP000272942">
    <property type="component" value="Unassembled WGS sequence"/>
</dbReference>
<reference evidence="3 4" key="1">
    <citation type="submission" date="2018-11" db="EMBL/GenBank/DDBJ databases">
        <authorList>
            <consortium name="Pathogen Informatics"/>
        </authorList>
    </citation>
    <scope>NUCLEOTIDE SEQUENCE [LARGE SCALE GENOMIC DNA]</scope>
    <source>
        <strain evidence="3 4">Egypt</strain>
    </source>
</reference>
<accession>A0A3P8HDN0</accession>
<feature type="region of interest" description="Disordered" evidence="1">
    <location>
        <begin position="51"/>
        <end position="92"/>
    </location>
</feature>
<keyword evidence="4" id="KW-1185">Reference proteome</keyword>
<evidence type="ECO:0000313" key="3">
    <source>
        <dbReference type="EMBL" id="VDP92611.1"/>
    </source>
</evidence>